<reference evidence="4 5" key="1">
    <citation type="journal article" date="2018" name="Nat. Biotechnol.">
        <title>A standardized bacterial taxonomy based on genome phylogeny substantially revises the tree of life.</title>
        <authorList>
            <person name="Parks D.H."/>
            <person name="Chuvochina M."/>
            <person name="Waite D.W."/>
            <person name="Rinke C."/>
            <person name="Skarshewski A."/>
            <person name="Chaumeil P.A."/>
            <person name="Hugenholtz P."/>
        </authorList>
    </citation>
    <scope>NUCLEOTIDE SEQUENCE [LARGE SCALE GENOMIC DNA]</scope>
    <source>
        <strain evidence="4">UBA8781</strain>
    </source>
</reference>
<gene>
    <name evidence="4" type="ORF">DEQ80_03825</name>
</gene>
<protein>
    <submittedName>
        <fullName evidence="4">EamA family transporter</fullName>
    </submittedName>
</protein>
<dbReference type="SUPFAM" id="SSF103481">
    <property type="entry name" value="Multidrug resistance efflux transporter EmrE"/>
    <property type="match status" value="2"/>
</dbReference>
<dbReference type="STRING" id="229919.GCA_001050195_03227"/>
<dbReference type="GO" id="GO:0016020">
    <property type="term" value="C:membrane"/>
    <property type="evidence" value="ECO:0007669"/>
    <property type="project" value="InterPro"/>
</dbReference>
<sequence>MMPTLFALVAILLWSTLALLGSQLTHLPPFLVLGIALGVSGLVSFFWPKAWQIPWKTLAVGVGGIFGYHFLYFRAFALAPAVEANLINYLWPLLIVLLSPLVLPGMHLHWRHAWGALFGLTGAALIITGGQWSLQARYLPGYLLAGAAAFTWALYSLLSRRLSPFPTAAVTAFCAAGSLLALAFHLASGGSLTALATLPFHDWLLLLLVGTGPMGAAFFFWDAALKKGDPRTIGALAYLTPLLSTLNLALWAGQRLTWVHGAALVLIVTGAVVGSWPARPSLSREPAARQPSTPP</sequence>
<dbReference type="EMBL" id="DPBP01000018">
    <property type="protein sequence ID" value="HCE16968.1"/>
    <property type="molecule type" value="Genomic_DNA"/>
</dbReference>
<feature type="transmembrane region" description="Helical" evidence="2">
    <location>
        <begin position="138"/>
        <end position="158"/>
    </location>
</feature>
<dbReference type="Pfam" id="PF00892">
    <property type="entry name" value="EamA"/>
    <property type="match status" value="2"/>
</dbReference>
<organism evidence="4 5">
    <name type="scientific">Anaerolinea thermolimosa</name>
    <dbReference type="NCBI Taxonomy" id="229919"/>
    <lineage>
        <taxon>Bacteria</taxon>
        <taxon>Bacillati</taxon>
        <taxon>Chloroflexota</taxon>
        <taxon>Anaerolineae</taxon>
        <taxon>Anaerolineales</taxon>
        <taxon>Anaerolineaceae</taxon>
        <taxon>Anaerolinea</taxon>
    </lineage>
</organism>
<dbReference type="PANTHER" id="PTHR22911">
    <property type="entry name" value="ACYL-MALONYL CONDENSING ENZYME-RELATED"/>
    <property type="match status" value="1"/>
</dbReference>
<dbReference type="Proteomes" id="UP000264141">
    <property type="component" value="Unassembled WGS sequence"/>
</dbReference>
<comment type="caution">
    <text evidence="4">The sequence shown here is derived from an EMBL/GenBank/DDBJ whole genome shotgun (WGS) entry which is preliminary data.</text>
</comment>
<keyword evidence="2" id="KW-1133">Transmembrane helix</keyword>
<feature type="transmembrane region" description="Helical" evidence="2">
    <location>
        <begin position="113"/>
        <end position="132"/>
    </location>
</feature>
<feature type="domain" description="EamA" evidence="3">
    <location>
        <begin position="4"/>
        <end position="127"/>
    </location>
</feature>
<dbReference type="InterPro" id="IPR037185">
    <property type="entry name" value="EmrE-like"/>
</dbReference>
<evidence type="ECO:0000313" key="4">
    <source>
        <dbReference type="EMBL" id="HCE16968.1"/>
    </source>
</evidence>
<feature type="transmembrane region" description="Helical" evidence="2">
    <location>
        <begin position="59"/>
        <end position="77"/>
    </location>
</feature>
<evidence type="ECO:0000256" key="1">
    <source>
        <dbReference type="ARBA" id="ARBA00007362"/>
    </source>
</evidence>
<dbReference type="InterPro" id="IPR000620">
    <property type="entry name" value="EamA_dom"/>
</dbReference>
<evidence type="ECO:0000259" key="3">
    <source>
        <dbReference type="Pfam" id="PF00892"/>
    </source>
</evidence>
<proteinExistence type="inferred from homology"/>
<dbReference type="PANTHER" id="PTHR22911:SF76">
    <property type="entry name" value="EAMA DOMAIN-CONTAINING PROTEIN"/>
    <property type="match status" value="1"/>
</dbReference>
<feature type="domain" description="EamA" evidence="3">
    <location>
        <begin position="140"/>
        <end position="273"/>
    </location>
</feature>
<feature type="transmembrane region" description="Helical" evidence="2">
    <location>
        <begin position="165"/>
        <end position="188"/>
    </location>
</feature>
<accession>A0A3D1JGU2</accession>
<comment type="similarity">
    <text evidence="1">Belongs to the EamA transporter family.</text>
</comment>
<evidence type="ECO:0000313" key="5">
    <source>
        <dbReference type="Proteomes" id="UP000264141"/>
    </source>
</evidence>
<feature type="transmembrane region" description="Helical" evidence="2">
    <location>
        <begin position="200"/>
        <end position="221"/>
    </location>
</feature>
<name>A0A3D1JGU2_9CHLR</name>
<dbReference type="AlphaFoldDB" id="A0A3D1JGU2"/>
<feature type="transmembrane region" description="Helical" evidence="2">
    <location>
        <begin position="89"/>
        <end position="106"/>
    </location>
</feature>
<evidence type="ECO:0000256" key="2">
    <source>
        <dbReference type="SAM" id="Phobius"/>
    </source>
</evidence>
<keyword evidence="2" id="KW-0812">Transmembrane</keyword>
<keyword evidence="2" id="KW-0472">Membrane</keyword>
<feature type="transmembrane region" description="Helical" evidence="2">
    <location>
        <begin position="233"/>
        <end position="252"/>
    </location>
</feature>
<feature type="transmembrane region" description="Helical" evidence="2">
    <location>
        <begin position="258"/>
        <end position="276"/>
    </location>
</feature>
<feature type="transmembrane region" description="Helical" evidence="2">
    <location>
        <begin position="30"/>
        <end position="47"/>
    </location>
</feature>